<evidence type="ECO:0000313" key="2">
    <source>
        <dbReference type="EMBL" id="RKR64942.1"/>
    </source>
</evidence>
<dbReference type="RefSeq" id="WP_134436728.1">
    <property type="nucleotide sequence ID" value="NZ_RBIZ01000003.1"/>
</dbReference>
<sequence length="81" mass="9202">MLKNFSRLRMATLYTAMGLSIVFAVVWLALPGIELNGSSLDAIHPKWGLWGVFVILLFKLDWVCDRLVAAQQKIDQLIKEQ</sequence>
<keyword evidence="1" id="KW-1133">Transmembrane helix</keyword>
<proteinExistence type="predicted"/>
<dbReference type="GeneID" id="66903684"/>
<evidence type="ECO:0000256" key="1">
    <source>
        <dbReference type="SAM" id="Phobius"/>
    </source>
</evidence>
<evidence type="ECO:0008006" key="4">
    <source>
        <dbReference type="Google" id="ProtNLM"/>
    </source>
</evidence>
<gene>
    <name evidence="2" type="ORF">C7387_1651</name>
</gene>
<keyword evidence="1" id="KW-0812">Transmembrane</keyword>
<keyword evidence="3" id="KW-1185">Reference proteome</keyword>
<accession>A0ABX9S392</accession>
<organism evidence="2 3">
    <name type="scientific">Yokenella regensburgei</name>
    <dbReference type="NCBI Taxonomy" id="158877"/>
    <lineage>
        <taxon>Bacteria</taxon>
        <taxon>Pseudomonadati</taxon>
        <taxon>Pseudomonadota</taxon>
        <taxon>Gammaproteobacteria</taxon>
        <taxon>Enterobacterales</taxon>
        <taxon>Enterobacteriaceae</taxon>
        <taxon>Yokenella</taxon>
    </lineage>
</organism>
<keyword evidence="1" id="KW-0472">Membrane</keyword>
<feature type="transmembrane region" description="Helical" evidence="1">
    <location>
        <begin position="12"/>
        <end position="30"/>
    </location>
</feature>
<dbReference type="EMBL" id="RBIZ01000003">
    <property type="protein sequence ID" value="RKR64942.1"/>
    <property type="molecule type" value="Genomic_DNA"/>
</dbReference>
<protein>
    <recommendedName>
        <fullName evidence="4">DUF3302 domain-containing protein</fullName>
    </recommendedName>
</protein>
<feature type="transmembrane region" description="Helical" evidence="1">
    <location>
        <begin position="50"/>
        <end position="69"/>
    </location>
</feature>
<reference evidence="2 3" key="1">
    <citation type="submission" date="2018-10" db="EMBL/GenBank/DDBJ databases">
        <title>Genomic Encyclopedia of Type Strains, Phase IV (KMG-IV): sequencing the most valuable type-strain genomes for metagenomic binning, comparative biology and taxonomic classification.</title>
        <authorList>
            <person name="Goeker M."/>
        </authorList>
    </citation>
    <scope>NUCLEOTIDE SEQUENCE [LARGE SCALE GENOMIC DNA]</scope>
    <source>
        <strain evidence="2 3">DSM 5079</strain>
    </source>
</reference>
<evidence type="ECO:0000313" key="3">
    <source>
        <dbReference type="Proteomes" id="UP000267341"/>
    </source>
</evidence>
<name>A0ABX9S392_9ENTR</name>
<dbReference type="Proteomes" id="UP000267341">
    <property type="component" value="Unassembled WGS sequence"/>
</dbReference>
<comment type="caution">
    <text evidence="2">The sequence shown here is derived from an EMBL/GenBank/DDBJ whole genome shotgun (WGS) entry which is preliminary data.</text>
</comment>